<dbReference type="GO" id="GO:0030643">
    <property type="term" value="P:intracellular phosphate ion homeostasis"/>
    <property type="evidence" value="ECO:0007669"/>
    <property type="project" value="InterPro"/>
</dbReference>
<dbReference type="EMBL" id="CVRS01000083">
    <property type="protein sequence ID" value="CRL40581.1"/>
    <property type="molecule type" value="Genomic_DNA"/>
</dbReference>
<dbReference type="GO" id="GO:0005737">
    <property type="term" value="C:cytoplasm"/>
    <property type="evidence" value="ECO:0007669"/>
    <property type="project" value="UniProtKB-SubCell"/>
</dbReference>
<dbReference type="EMBL" id="CYXX01000023">
    <property type="protein sequence ID" value="CUN23293.1"/>
    <property type="molecule type" value="Genomic_DNA"/>
</dbReference>
<dbReference type="PIRSF" id="PIRSF003107">
    <property type="entry name" value="PhoU"/>
    <property type="match status" value="1"/>
</dbReference>
<name>A0A0M6WSG2_9FIRM</name>
<comment type="function">
    <text evidence="7">Plays a role in the regulation of phosphate uptake.</text>
</comment>
<dbReference type="Proteomes" id="UP000049828">
    <property type="component" value="Unassembled WGS sequence"/>
</dbReference>
<evidence type="ECO:0000259" key="8">
    <source>
        <dbReference type="Pfam" id="PF01895"/>
    </source>
</evidence>
<sequence>MRNRFDRQLLELNNELIQMGSLIEQAIEMGISALVKQDVEKAEQAIKFDVEVDEQEKTIESLCMKLLLQQQPVAKDLRLISAALKMITDMERIGDHAADISEMTILMADSDYEKSAINMEVIKEMAKETTDMVIKSVDAFVNKDLELARWVINRDDVVDDLFDSFRKELIQKINENVKNGEMATDMLMVAKYFERIGDHATNIAEWVIYSITGKHEDE</sequence>
<feature type="domain" description="PhoU" evidence="8">
    <location>
        <begin position="122"/>
        <end position="207"/>
    </location>
</feature>
<dbReference type="OrthoDB" id="9814256at2"/>
<reference evidence="11 14" key="3">
    <citation type="submission" date="2018-08" db="EMBL/GenBank/DDBJ databases">
        <title>A genome reference for cultivated species of the human gut microbiota.</title>
        <authorList>
            <person name="Zou Y."/>
            <person name="Xue W."/>
            <person name="Luo G."/>
        </authorList>
    </citation>
    <scope>NUCLEOTIDE SEQUENCE [LARGE SCALE GENOMIC DNA]</scope>
    <source>
        <strain evidence="11 14">AM23-23AC</strain>
    </source>
</reference>
<evidence type="ECO:0000313" key="12">
    <source>
        <dbReference type="Proteomes" id="UP000049828"/>
    </source>
</evidence>
<dbReference type="PANTHER" id="PTHR42930">
    <property type="entry name" value="PHOSPHATE-SPECIFIC TRANSPORT SYSTEM ACCESSORY PROTEIN PHOU"/>
    <property type="match status" value="1"/>
</dbReference>
<feature type="domain" description="PhoU" evidence="8">
    <location>
        <begin position="17"/>
        <end position="103"/>
    </location>
</feature>
<dbReference type="InterPro" id="IPR028366">
    <property type="entry name" value="PhoU"/>
</dbReference>
<keyword evidence="6 7" id="KW-0592">Phosphate transport</keyword>
<evidence type="ECO:0000256" key="4">
    <source>
        <dbReference type="ARBA" id="ARBA00022448"/>
    </source>
</evidence>
<evidence type="ECO:0000313" key="10">
    <source>
        <dbReference type="EMBL" id="CUN23293.1"/>
    </source>
</evidence>
<dbReference type="InterPro" id="IPR038078">
    <property type="entry name" value="PhoU-like_sf"/>
</dbReference>
<dbReference type="InterPro" id="IPR026022">
    <property type="entry name" value="PhoU_dom"/>
</dbReference>
<gene>
    <name evidence="11" type="primary">phoU</name>
    <name evidence="10" type="synonym">phoU_1</name>
    <name evidence="11" type="ORF">DW654_02850</name>
    <name evidence="10" type="ORF">ERS852444_02644</name>
    <name evidence="9" type="ORF">RIL183_26771</name>
</gene>
<dbReference type="AlphaFoldDB" id="A0A0M6WSG2"/>
<dbReference type="RefSeq" id="WP_055039979.1">
    <property type="nucleotide sequence ID" value="NZ_CAKZTK010000021.1"/>
</dbReference>
<evidence type="ECO:0000256" key="1">
    <source>
        <dbReference type="ARBA" id="ARBA00004496"/>
    </source>
</evidence>
<dbReference type="Pfam" id="PF01895">
    <property type="entry name" value="PhoU"/>
    <property type="match status" value="2"/>
</dbReference>
<evidence type="ECO:0000313" key="9">
    <source>
        <dbReference type="EMBL" id="CRL40581.1"/>
    </source>
</evidence>
<reference evidence="9" key="2">
    <citation type="submission" date="2015-05" db="EMBL/GenBank/DDBJ databases">
        <authorList>
            <person name="Wang D.B."/>
            <person name="Wang M."/>
        </authorList>
    </citation>
    <scope>NUCLEOTIDE SEQUENCE [LARGE SCALE GENOMIC DNA]</scope>
    <source>
        <strain evidence="9">L1-83</strain>
    </source>
</reference>
<evidence type="ECO:0000313" key="11">
    <source>
        <dbReference type="EMBL" id="RHF86545.1"/>
    </source>
</evidence>
<dbReference type="GO" id="GO:0006817">
    <property type="term" value="P:phosphate ion transport"/>
    <property type="evidence" value="ECO:0007669"/>
    <property type="project" value="UniProtKB-KW"/>
</dbReference>
<dbReference type="SUPFAM" id="SSF109755">
    <property type="entry name" value="PhoU-like"/>
    <property type="match status" value="1"/>
</dbReference>
<evidence type="ECO:0000313" key="14">
    <source>
        <dbReference type="Proteomes" id="UP000283701"/>
    </source>
</evidence>
<dbReference type="Proteomes" id="UP000095453">
    <property type="component" value="Unassembled WGS sequence"/>
</dbReference>
<accession>A0A0M6WSG2</accession>
<evidence type="ECO:0000256" key="5">
    <source>
        <dbReference type="ARBA" id="ARBA00022490"/>
    </source>
</evidence>
<comment type="similarity">
    <text evidence="2 7">Belongs to the PhoU family.</text>
</comment>
<keyword evidence="12" id="KW-1185">Reference proteome</keyword>
<dbReference type="NCBIfam" id="TIGR02135">
    <property type="entry name" value="phoU_full"/>
    <property type="match status" value="1"/>
</dbReference>
<evidence type="ECO:0000256" key="6">
    <source>
        <dbReference type="ARBA" id="ARBA00022592"/>
    </source>
</evidence>
<dbReference type="Proteomes" id="UP000283701">
    <property type="component" value="Unassembled WGS sequence"/>
</dbReference>
<dbReference type="EMBL" id="QRHP01000002">
    <property type="protein sequence ID" value="RHF86545.1"/>
    <property type="molecule type" value="Genomic_DNA"/>
</dbReference>
<proteinExistence type="inferred from homology"/>
<organism evidence="9 12">
    <name type="scientific">Roseburia inulinivorans</name>
    <dbReference type="NCBI Taxonomy" id="360807"/>
    <lineage>
        <taxon>Bacteria</taxon>
        <taxon>Bacillati</taxon>
        <taxon>Bacillota</taxon>
        <taxon>Clostridia</taxon>
        <taxon>Lachnospirales</taxon>
        <taxon>Lachnospiraceae</taxon>
        <taxon>Roseburia</taxon>
    </lineage>
</organism>
<dbReference type="Gene3D" id="1.20.58.220">
    <property type="entry name" value="Phosphate transport system protein phou homolog 2, domain 2"/>
    <property type="match status" value="1"/>
</dbReference>
<reference evidence="12" key="1">
    <citation type="submission" date="2015-05" db="EMBL/GenBank/DDBJ databases">
        <authorList>
            <consortium name="Pathogen Informatics"/>
        </authorList>
    </citation>
    <scope>NUCLEOTIDE SEQUENCE [LARGE SCALE GENOMIC DNA]</scope>
    <source>
        <strain evidence="10 13">2789STDY5608887</strain>
        <strain evidence="12">L1-83</strain>
    </source>
</reference>
<evidence type="ECO:0000313" key="13">
    <source>
        <dbReference type="Proteomes" id="UP000095453"/>
    </source>
</evidence>
<protein>
    <recommendedName>
        <fullName evidence="7">Phosphate-specific transport system accessory protein PhoU</fullName>
    </recommendedName>
</protein>
<dbReference type="GO" id="GO:0045936">
    <property type="term" value="P:negative regulation of phosphate metabolic process"/>
    <property type="evidence" value="ECO:0007669"/>
    <property type="project" value="InterPro"/>
</dbReference>
<dbReference type="PANTHER" id="PTHR42930:SF3">
    <property type="entry name" value="PHOSPHATE-SPECIFIC TRANSPORT SYSTEM ACCESSORY PROTEIN PHOU"/>
    <property type="match status" value="1"/>
</dbReference>
<comment type="subunit">
    <text evidence="3 7">Homodimer.</text>
</comment>
<evidence type="ECO:0000256" key="2">
    <source>
        <dbReference type="ARBA" id="ARBA00008107"/>
    </source>
</evidence>
<dbReference type="FunFam" id="1.20.58.220:FF:000004">
    <property type="entry name" value="Phosphate-specific transport system accessory protein PhoU"/>
    <property type="match status" value="1"/>
</dbReference>
<keyword evidence="5 7" id="KW-0963">Cytoplasm</keyword>
<dbReference type="STRING" id="360807.ERS852392_00068"/>
<evidence type="ECO:0000256" key="7">
    <source>
        <dbReference type="PIRNR" id="PIRNR003107"/>
    </source>
</evidence>
<keyword evidence="4 7" id="KW-0813">Transport</keyword>
<evidence type="ECO:0000256" key="3">
    <source>
        <dbReference type="ARBA" id="ARBA00011738"/>
    </source>
</evidence>
<comment type="subcellular location">
    <subcellularLocation>
        <location evidence="1 7">Cytoplasm</location>
    </subcellularLocation>
</comment>